<dbReference type="PROSITE" id="PS50817">
    <property type="entry name" value="INTEIN_N_TER"/>
    <property type="match status" value="1"/>
</dbReference>
<protein>
    <recommendedName>
        <fullName evidence="3">Intein C-terminal splicing domain-containing protein</fullName>
    </recommendedName>
</protein>
<dbReference type="CDD" id="cd00081">
    <property type="entry name" value="Hint"/>
    <property type="match status" value="1"/>
</dbReference>
<name>A0A137RED4_9FLAO</name>
<dbReference type="EMBL" id="JRWG01000046">
    <property type="protein sequence ID" value="KXN97822.1"/>
    <property type="molecule type" value="Genomic_DNA"/>
</dbReference>
<dbReference type="InterPro" id="IPR036844">
    <property type="entry name" value="Hint_dom_sf"/>
</dbReference>
<comment type="caution">
    <text evidence="1">The sequence shown here is derived from an EMBL/GenBank/DDBJ whole genome shotgun (WGS) entry which is preliminary data.</text>
</comment>
<dbReference type="GO" id="GO:0016539">
    <property type="term" value="P:intein-mediated protein splicing"/>
    <property type="evidence" value="ECO:0007669"/>
    <property type="project" value="InterPro"/>
</dbReference>
<evidence type="ECO:0000313" key="2">
    <source>
        <dbReference type="Proteomes" id="UP000070138"/>
    </source>
</evidence>
<feature type="non-terminal residue" evidence="1">
    <location>
        <position position="1"/>
    </location>
</feature>
<dbReference type="InterPro" id="IPR006141">
    <property type="entry name" value="Intein_N"/>
</dbReference>
<reference evidence="1 2" key="2">
    <citation type="journal article" date="2016" name="Int. J. Syst. Evol. Microbiol.">
        <title>Vitellibacter aquimaris sp. nov., a marine bacterium isolated from seawater.</title>
        <authorList>
            <person name="Thevarajoo S."/>
            <person name="Selvaratnam C."/>
            <person name="Goh K.M."/>
            <person name="Hong K.W."/>
            <person name="Chan X.Y."/>
            <person name="Chan K.G."/>
            <person name="Chong C.S."/>
        </authorList>
    </citation>
    <scope>NUCLEOTIDE SEQUENCE [LARGE SCALE GENOMIC DNA]</scope>
    <source>
        <strain evidence="1 2">D-24</strain>
    </source>
</reference>
<evidence type="ECO:0000313" key="1">
    <source>
        <dbReference type="EMBL" id="KXN97822.1"/>
    </source>
</evidence>
<keyword evidence="2" id="KW-1185">Reference proteome</keyword>
<dbReference type="SUPFAM" id="SSF51294">
    <property type="entry name" value="Hedgehog/intein (Hint) domain"/>
    <property type="match status" value="1"/>
</dbReference>
<dbReference type="Proteomes" id="UP000070138">
    <property type="component" value="Unassembled WGS sequence"/>
</dbReference>
<reference evidence="2" key="1">
    <citation type="submission" date="2014-10" db="EMBL/GenBank/DDBJ databases">
        <title>Genome sequencing of Vitellibacter sp. D-24.</title>
        <authorList>
            <person name="Thevarajoo S."/>
            <person name="Selvaratnam C."/>
            <person name="Goh K.M."/>
            <person name="Chong C.S."/>
        </authorList>
    </citation>
    <scope>NUCLEOTIDE SEQUENCE [LARGE SCALE GENOMIC DNA]</scope>
    <source>
        <strain evidence="2">D-24</strain>
    </source>
</reference>
<evidence type="ECO:0008006" key="3">
    <source>
        <dbReference type="Google" id="ProtNLM"/>
    </source>
</evidence>
<organism evidence="1 2">
    <name type="scientific">Aequorivita aquimaris</name>
    <dbReference type="NCBI Taxonomy" id="1548749"/>
    <lineage>
        <taxon>Bacteria</taxon>
        <taxon>Pseudomonadati</taxon>
        <taxon>Bacteroidota</taxon>
        <taxon>Flavobacteriia</taxon>
        <taxon>Flavobacteriales</taxon>
        <taxon>Flavobacteriaceae</taxon>
        <taxon>Aequorivita</taxon>
    </lineage>
</organism>
<proteinExistence type="predicted"/>
<dbReference type="NCBIfam" id="TIGR01443">
    <property type="entry name" value="intein_Cterm"/>
    <property type="match status" value="1"/>
</dbReference>
<dbReference type="InterPro" id="IPR030934">
    <property type="entry name" value="Intein_C"/>
</dbReference>
<dbReference type="Gene3D" id="2.170.16.10">
    <property type="entry name" value="Hedgehog/Intein (Hint) domain"/>
    <property type="match status" value="1"/>
</dbReference>
<gene>
    <name evidence="1" type="ORF">LS48_14720</name>
</gene>
<accession>A0A137RED4</accession>
<dbReference type="RefSeq" id="WP_204376480.1">
    <property type="nucleotide sequence ID" value="NZ_JRWG01000046.1"/>
</dbReference>
<dbReference type="AlphaFoldDB" id="A0A137RED4"/>
<sequence length="137" mass="14716">PPSSGGGATPPGGTCPTVDTPILMADRSEKPAGDIVVGDMVWTRHERTLRWGPYPVESVTIVDSDDVWEAMVAGKLLRATGGHLVYTGDWVEMRALGTRLAGTHRVVKITVTDAHTYVSNGILSHNIKRDDPTEAQV</sequence>